<evidence type="ECO:0000313" key="1">
    <source>
        <dbReference type="EMBL" id="KQB85967.1"/>
    </source>
</evidence>
<accession>A0A0Q1E0H3</accession>
<sequence>MKQGARRKVIAALHRSRMGPYLEESGGNEKNALALYGWHAELSAAVQQVLGITEVILRNAMDKQLQEWNRREGGGRSWLLEEPVAPLRGLVGRKRREAYRRACKEAELREENHPRYGDSVSHDDVLSQVMFGMWKDLLPNYGVNASFDNRGNSNRRRLWTEALCSAFPYSDDPHGERTYWRVAKVHGLRNRVSHMDSLLNVDVRDEVGEAFSLVRSIDPDVANWLTGVSRVAQVSKGKPR</sequence>
<evidence type="ECO:0000313" key="2">
    <source>
        <dbReference type="Proteomes" id="UP000050488"/>
    </source>
</evidence>
<dbReference type="Proteomes" id="UP000050488">
    <property type="component" value="Unassembled WGS sequence"/>
</dbReference>
<protein>
    <submittedName>
        <fullName evidence="1">Abi-like protein</fullName>
    </submittedName>
</protein>
<reference evidence="1 2" key="1">
    <citation type="submission" date="2015-10" db="EMBL/GenBank/DDBJ databases">
        <title>Corynebacteirum lowii and Corynebacterium oculi species nova, derived from human clinical disease and and emended description of Corynebacterium mastiditis.</title>
        <authorList>
            <person name="Bernard K."/>
            <person name="Pacheco A.L."/>
            <person name="Mcdougall C."/>
            <person name="Burtx T."/>
            <person name="Weibe D."/>
            <person name="Tyler S."/>
            <person name="Olson A.B."/>
            <person name="Cnockaert M."/>
            <person name="Eguchi H."/>
            <person name="Kuwahara T."/>
            <person name="Nakayama-Imaohji H."/>
            <person name="Boudewijins M."/>
            <person name="Van Hoecke F."/>
            <person name="Bernier A.-M."/>
            <person name="Vandamme P."/>
        </authorList>
    </citation>
    <scope>NUCLEOTIDE SEQUENCE [LARGE SCALE GENOMIC DNA]</scope>
    <source>
        <strain evidence="1 2">NML 130206</strain>
    </source>
</reference>
<dbReference type="EMBL" id="LKEV01000005">
    <property type="protein sequence ID" value="KQB85967.1"/>
    <property type="molecule type" value="Genomic_DNA"/>
</dbReference>
<dbReference type="PATRIC" id="fig|1544413.3.peg.1717"/>
<dbReference type="STRING" id="1544413.Clow_01709"/>
<name>A0A0Q1E0H3_9CORY</name>
<gene>
    <name evidence="1" type="ORF">Clow_01709</name>
</gene>
<organism evidence="1 2">
    <name type="scientific">Corynebacterium lowii</name>
    <dbReference type="NCBI Taxonomy" id="1544413"/>
    <lineage>
        <taxon>Bacteria</taxon>
        <taxon>Bacillati</taxon>
        <taxon>Actinomycetota</taxon>
        <taxon>Actinomycetes</taxon>
        <taxon>Mycobacteriales</taxon>
        <taxon>Corynebacteriaceae</taxon>
        <taxon>Corynebacterium</taxon>
    </lineage>
</organism>
<dbReference type="AlphaFoldDB" id="A0A0Q1E0H3"/>
<comment type="caution">
    <text evidence="1">The sequence shown here is derived from an EMBL/GenBank/DDBJ whole genome shotgun (WGS) entry which is preliminary data.</text>
</comment>
<proteinExistence type="predicted"/>
<keyword evidence="2" id="KW-1185">Reference proteome</keyword>